<dbReference type="Gramene" id="RZC56337">
    <property type="protein sequence ID" value="RZC56337"/>
    <property type="gene ID" value="C5167_015190"/>
</dbReference>
<name>A0A4Y7J687_PAPSO</name>
<organism evidence="1 2">
    <name type="scientific">Papaver somniferum</name>
    <name type="common">Opium poppy</name>
    <dbReference type="NCBI Taxonomy" id="3469"/>
    <lineage>
        <taxon>Eukaryota</taxon>
        <taxon>Viridiplantae</taxon>
        <taxon>Streptophyta</taxon>
        <taxon>Embryophyta</taxon>
        <taxon>Tracheophyta</taxon>
        <taxon>Spermatophyta</taxon>
        <taxon>Magnoliopsida</taxon>
        <taxon>Ranunculales</taxon>
        <taxon>Papaveraceae</taxon>
        <taxon>Papaveroideae</taxon>
        <taxon>Papaver</taxon>
    </lineage>
</organism>
<gene>
    <name evidence="1" type="ORF">C5167_015190</name>
</gene>
<proteinExistence type="predicted"/>
<dbReference type="AlphaFoldDB" id="A0A4Y7J687"/>
<evidence type="ECO:0000313" key="1">
    <source>
        <dbReference type="EMBL" id="RZC56337.1"/>
    </source>
</evidence>
<accession>A0A4Y7J687</accession>
<dbReference type="EMBL" id="CM010717">
    <property type="protein sequence ID" value="RZC56337.1"/>
    <property type="molecule type" value="Genomic_DNA"/>
</dbReference>
<keyword evidence="2" id="KW-1185">Reference proteome</keyword>
<dbReference type="Proteomes" id="UP000316621">
    <property type="component" value="Chromosome 3"/>
</dbReference>
<evidence type="ECO:0000313" key="2">
    <source>
        <dbReference type="Proteomes" id="UP000316621"/>
    </source>
</evidence>
<reference evidence="1 2" key="1">
    <citation type="journal article" date="2018" name="Science">
        <title>The opium poppy genome and morphinan production.</title>
        <authorList>
            <person name="Guo L."/>
            <person name="Winzer T."/>
            <person name="Yang X."/>
            <person name="Li Y."/>
            <person name="Ning Z."/>
            <person name="He Z."/>
            <person name="Teodor R."/>
            <person name="Lu Y."/>
            <person name="Bowser T.A."/>
            <person name="Graham I.A."/>
            <person name="Ye K."/>
        </authorList>
    </citation>
    <scope>NUCLEOTIDE SEQUENCE [LARGE SCALE GENOMIC DNA]</scope>
    <source>
        <strain evidence="2">cv. HN1</strain>
        <tissue evidence="1">Leaves</tissue>
    </source>
</reference>
<protein>
    <submittedName>
        <fullName evidence="1">Uncharacterized protein</fullName>
    </submittedName>
</protein>
<sequence>MILSQLISSYWNLNLHINVIVLPVKCIGDNSTLLAWSCMSKFHGTMPV</sequence>